<organism evidence="2 3">
    <name type="scientific">Brassica oleracea var. oleracea</name>
    <dbReference type="NCBI Taxonomy" id="109376"/>
    <lineage>
        <taxon>Eukaryota</taxon>
        <taxon>Viridiplantae</taxon>
        <taxon>Streptophyta</taxon>
        <taxon>Embryophyta</taxon>
        <taxon>Tracheophyta</taxon>
        <taxon>Spermatophyta</taxon>
        <taxon>Magnoliopsida</taxon>
        <taxon>eudicotyledons</taxon>
        <taxon>Gunneridae</taxon>
        <taxon>Pentapetalae</taxon>
        <taxon>rosids</taxon>
        <taxon>malvids</taxon>
        <taxon>Brassicales</taxon>
        <taxon>Brassicaceae</taxon>
        <taxon>Brassiceae</taxon>
        <taxon>Brassica</taxon>
    </lineage>
</organism>
<evidence type="ECO:0000313" key="2">
    <source>
        <dbReference type="EnsemblPlants" id="Bo00615s180.1"/>
    </source>
</evidence>
<dbReference type="HOGENOM" id="CLU_2362681_0_0_1"/>
<proteinExistence type="predicted"/>
<dbReference type="AlphaFoldDB" id="A0A0D2ZQ46"/>
<protein>
    <recommendedName>
        <fullName evidence="4">Bifunctional inhibitor/plant lipid transfer protein/seed storage helical domain-containing protein</fullName>
    </recommendedName>
</protein>
<feature type="signal peptide" evidence="1">
    <location>
        <begin position="1"/>
        <end position="25"/>
    </location>
</feature>
<keyword evidence="3" id="KW-1185">Reference proteome</keyword>
<reference evidence="2" key="1">
    <citation type="journal article" date="2014" name="Genome Biol.">
        <title>Transcriptome and methylome profiling reveals relics of genome dominance in the mesopolyploid Brassica oleracea.</title>
        <authorList>
            <person name="Parkin I.A."/>
            <person name="Koh C."/>
            <person name="Tang H."/>
            <person name="Robinson S.J."/>
            <person name="Kagale S."/>
            <person name="Clarke W.E."/>
            <person name="Town C.D."/>
            <person name="Nixon J."/>
            <person name="Krishnakumar V."/>
            <person name="Bidwell S.L."/>
            <person name="Denoeud F."/>
            <person name="Belcram H."/>
            <person name="Links M.G."/>
            <person name="Just J."/>
            <person name="Clarke C."/>
            <person name="Bender T."/>
            <person name="Huebert T."/>
            <person name="Mason A.S."/>
            <person name="Pires J.C."/>
            <person name="Barker G."/>
            <person name="Moore J."/>
            <person name="Walley P.G."/>
            <person name="Manoli S."/>
            <person name="Batley J."/>
            <person name="Edwards D."/>
            <person name="Nelson M.N."/>
            <person name="Wang X."/>
            <person name="Paterson A.H."/>
            <person name="King G."/>
            <person name="Bancroft I."/>
            <person name="Chalhoub B."/>
            <person name="Sharpe A.G."/>
        </authorList>
    </citation>
    <scope>NUCLEOTIDE SEQUENCE [LARGE SCALE GENOMIC DNA]</scope>
    <source>
        <strain evidence="2">cv. TO1000</strain>
    </source>
</reference>
<feature type="chain" id="PRO_5002271643" description="Bifunctional inhibitor/plant lipid transfer protein/seed storage helical domain-containing protein" evidence="1">
    <location>
        <begin position="26"/>
        <end position="96"/>
    </location>
</feature>
<dbReference type="Gramene" id="Bo00615s180.1">
    <property type="protein sequence ID" value="Bo00615s180.1"/>
    <property type="gene ID" value="Bo00615s180"/>
</dbReference>
<reference evidence="2" key="2">
    <citation type="submission" date="2015-06" db="UniProtKB">
        <authorList>
            <consortium name="EnsemblPlants"/>
        </authorList>
    </citation>
    <scope>IDENTIFICATION</scope>
</reference>
<evidence type="ECO:0000313" key="3">
    <source>
        <dbReference type="Proteomes" id="UP000032141"/>
    </source>
</evidence>
<dbReference type="Proteomes" id="UP000032141">
    <property type="component" value="Unassembled WGS sequence"/>
</dbReference>
<name>A0A0D2ZQ46_BRAOL</name>
<dbReference type="EnsemblPlants" id="Bo00615s180.1">
    <property type="protein sequence ID" value="Bo00615s180.1"/>
    <property type="gene ID" value="Bo00615s180"/>
</dbReference>
<keyword evidence="1" id="KW-0732">Signal</keyword>
<dbReference type="OMA" id="ILREPCC"/>
<accession>A0A0D2ZQ46</accession>
<evidence type="ECO:0000256" key="1">
    <source>
        <dbReference type="SAM" id="SignalP"/>
    </source>
</evidence>
<dbReference type="PROSITE" id="PS51257">
    <property type="entry name" value="PROKAR_LIPOPROTEIN"/>
    <property type="match status" value="1"/>
</dbReference>
<evidence type="ECO:0008006" key="4">
    <source>
        <dbReference type="Google" id="ProtNLM"/>
    </source>
</evidence>
<sequence>MASKLSATLIIFMTFNILFFTLAMASCPEDTSKLFGCVPAFKGELVSLILREPCCSLVKSCLCNQTVITDLILKVGSFDRLQGACLRYASLLPKCN</sequence>